<dbReference type="EMBL" id="CP035928">
    <property type="protein sequence ID" value="QEP33288.1"/>
    <property type="molecule type" value="Genomic_DNA"/>
</dbReference>
<name>A0A5C2H513_9BACT</name>
<dbReference type="AlphaFoldDB" id="A0A5C2H513"/>
<dbReference type="OrthoDB" id="5341794at2"/>
<evidence type="ECO:0000313" key="1">
    <source>
        <dbReference type="EMBL" id="QEP33288.1"/>
    </source>
</evidence>
<proteinExistence type="predicted"/>
<evidence type="ECO:0000313" key="2">
    <source>
        <dbReference type="Proteomes" id="UP000322726"/>
    </source>
</evidence>
<protein>
    <submittedName>
        <fullName evidence="1">Putative membrane protein</fullName>
    </submittedName>
</protein>
<gene>
    <name evidence="1" type="ORF">APAC_0118</name>
</gene>
<dbReference type="KEGG" id="apai:APAC_0118"/>
<sequence length="338" mass="39083">MSMFSDPYESFLLDYLITKLENGSNTRRALLLYGEQITKETKFKKRLKAAIRDMEIGKHSLEAILHKHKFLNSFQYSLVVNSTSTIDGLKLVQSFKKANSNLLTKMINPIFVPLGIIIATFYGLILYLGMLEKELVGLKKLNPDVEQFLGIPGYFTYDIAYLGLGISIFITAFILFGYIYCEKYKPGWLYGVFKTQAFSDGRFMFRILNGMLSAGISFHKTSLILSKDYFKVGLRPFFHELSDIINRNKKLFIVFEKYNFPTIITADIKLSELSKTSFVEVTKALYQTCDTMYEKNINYMVLQWRFFFWLIAMLVTVIIGSDVINLVISTFTFKTLYQ</sequence>
<keyword evidence="2" id="KW-1185">Reference proteome</keyword>
<accession>A0A5C2H513</accession>
<dbReference type="RefSeq" id="WP_130232263.1">
    <property type="nucleotide sequence ID" value="NZ_BMEF01000001.1"/>
</dbReference>
<organism evidence="1 2">
    <name type="scientific">Malaciobacter pacificus</name>
    <dbReference type="NCBI Taxonomy" id="1080223"/>
    <lineage>
        <taxon>Bacteria</taxon>
        <taxon>Pseudomonadati</taxon>
        <taxon>Campylobacterota</taxon>
        <taxon>Epsilonproteobacteria</taxon>
        <taxon>Campylobacterales</taxon>
        <taxon>Arcobacteraceae</taxon>
        <taxon>Malaciobacter</taxon>
    </lineage>
</organism>
<reference evidence="2" key="2">
    <citation type="submission" date="2019-09" db="EMBL/GenBank/DDBJ databases">
        <title>Complete genome sequencing of four Arcobacter species reveals a diverse suite of mobile elements.</title>
        <authorList>
            <person name="On S.L.W."/>
            <person name="Miller W.G."/>
            <person name="Biggs P."/>
            <person name="Cornelius A."/>
            <person name="Vandamme P."/>
        </authorList>
    </citation>
    <scope>NUCLEOTIDE SEQUENCE [LARGE SCALE GENOMIC DNA]</scope>
    <source>
        <strain evidence="2">LMG 26638</strain>
    </source>
</reference>
<dbReference type="Proteomes" id="UP000322726">
    <property type="component" value="Chromosome"/>
</dbReference>
<reference evidence="1 2" key="3">
    <citation type="submission" date="2019-09" db="EMBL/GenBank/DDBJ databases">
        <title>Taxonomic note: a critical rebuttal of the proposed division of the genus Arcobacter into six genera, emended descriptions of Arcobacter anaerophilus and the genus Arcobacter, and an assessment of genus-level boundaries for Epsilonproteobacteria using in silico genomic comparator tools.</title>
        <authorList>
            <person name="On S.L.W."/>
            <person name="Miller W.G."/>
            <person name="Biggs P."/>
            <person name="Cornelius A."/>
            <person name="Vandamme P."/>
        </authorList>
    </citation>
    <scope>NUCLEOTIDE SEQUENCE [LARGE SCALE GENOMIC DNA]</scope>
    <source>
        <strain evidence="1 2">LMG 26638</strain>
    </source>
</reference>
<reference evidence="1 2" key="1">
    <citation type="submission" date="2019-09" db="EMBL/GenBank/DDBJ databases">
        <title>Complete genome sequencing of four Arcobacter species reveals a diverse suite of mobile elements.</title>
        <authorList>
            <person name="Miller W.G."/>
            <person name="Yee E."/>
            <person name="Bono J.L."/>
        </authorList>
    </citation>
    <scope>NUCLEOTIDE SEQUENCE [LARGE SCALE GENOMIC DNA]</scope>
    <source>
        <strain evidence="1 2">LMG 26638</strain>
    </source>
</reference>